<protein>
    <recommendedName>
        <fullName evidence="3">SbsA Ig-like domain-containing protein</fullName>
    </recommendedName>
</protein>
<dbReference type="SUPFAM" id="SSF49452">
    <property type="entry name" value="Starch-binding domain-like"/>
    <property type="match status" value="1"/>
</dbReference>
<feature type="domain" description="SbsA Ig-like" evidence="3">
    <location>
        <begin position="141"/>
        <end position="238"/>
    </location>
</feature>
<dbReference type="Gene3D" id="2.60.40.1120">
    <property type="entry name" value="Carboxypeptidase-like, regulatory domain"/>
    <property type="match status" value="1"/>
</dbReference>
<reference evidence="4 5" key="1">
    <citation type="journal article" date="2016" name="Nat. Commun.">
        <title>Thousands of microbial genomes shed light on interconnected biogeochemical processes in an aquifer system.</title>
        <authorList>
            <person name="Anantharaman K."/>
            <person name="Brown C.T."/>
            <person name="Hug L.A."/>
            <person name="Sharon I."/>
            <person name="Castelle C.J."/>
            <person name="Probst A.J."/>
            <person name="Thomas B.C."/>
            <person name="Singh A."/>
            <person name="Wilkins M.J."/>
            <person name="Karaoz U."/>
            <person name="Brodie E.L."/>
            <person name="Williams K.H."/>
            <person name="Hubbard S.S."/>
            <person name="Banfield J.F."/>
        </authorList>
    </citation>
    <scope>NUCLEOTIDE SEQUENCE [LARGE SCALE GENOMIC DNA]</scope>
</reference>
<dbReference type="InterPro" id="IPR014755">
    <property type="entry name" value="Cu-Rt/internalin_Ig-like"/>
</dbReference>
<sequence length="538" mass="57457">MKSKIFSWLLLLLVGLLVSSCGQTNPTITTTEATPENLVIKGTVYQKEWVNKSGYYYSRQAGLVAGVTVTLSGTYETKTAISADNGEFVFEKVKPGYYFLIATKEGYQQAKEEVGTYMFGFIAGTLDNSIYTEDIELSPYPVIKTLAPAKGTTIETTASFTVNFNKAMDTSTFRPRVSATGTRTFAIGDSVNMNVAWNADNTSLVLTPNSPLLPNQSYSLYLANEYSQIKDAAGYPLAISNVTSGYGIPVESPQECVVEENLYFTYRTASGGMPTAPTNLALTVGMGGSGKTITSSPTSGADYNDIYGATAINLTWAPSTGNITGYRVYLSDSATNNFRLAQIGSAYYVTGNSATLTMSNILTALFGTTSIDPFGTGNYPMINQPLYVKVVAYNGEYESVSAECNARDLVGPRFDPTYKKYGFAGAVINSREYLGPIGVSEKKVIYLGIQEPIDESTITTGNFSITAGGGTSIASVFVLDNSSIKLTDFGGTVYCVLRIETTTDMDAATTIKMGSGVKDLSGNIPSAGVNDAITLTAF</sequence>
<dbReference type="Gene3D" id="2.60.40.1220">
    <property type="match status" value="1"/>
</dbReference>
<proteinExistence type="predicted"/>
<dbReference type="AlphaFoldDB" id="A0A1F4T5D7"/>
<feature type="chain" id="PRO_5009514462" description="SbsA Ig-like domain-containing protein" evidence="2">
    <location>
        <begin position="25"/>
        <end position="538"/>
    </location>
</feature>
<evidence type="ECO:0000256" key="1">
    <source>
        <dbReference type="ARBA" id="ARBA00022729"/>
    </source>
</evidence>
<comment type="caution">
    <text evidence="4">The sequence shown here is derived from an EMBL/GenBank/DDBJ whole genome shotgun (WGS) entry which is preliminary data.</text>
</comment>
<dbReference type="EMBL" id="MEUG01000001">
    <property type="protein sequence ID" value="OGC28021.1"/>
    <property type="molecule type" value="Genomic_DNA"/>
</dbReference>
<dbReference type="Gene3D" id="2.60.40.10">
    <property type="entry name" value="Immunoglobulins"/>
    <property type="match status" value="1"/>
</dbReference>
<dbReference type="Proteomes" id="UP000178602">
    <property type="component" value="Unassembled WGS sequence"/>
</dbReference>
<evidence type="ECO:0000313" key="5">
    <source>
        <dbReference type="Proteomes" id="UP000178602"/>
    </source>
</evidence>
<dbReference type="PROSITE" id="PS51257">
    <property type="entry name" value="PROKAR_LIPOPROTEIN"/>
    <property type="match status" value="1"/>
</dbReference>
<dbReference type="InterPro" id="IPR013784">
    <property type="entry name" value="Carb-bd-like_fold"/>
</dbReference>
<evidence type="ECO:0000256" key="2">
    <source>
        <dbReference type="SAM" id="SignalP"/>
    </source>
</evidence>
<gene>
    <name evidence="4" type="ORF">A3K49_03365</name>
</gene>
<accession>A0A1F4T5D7</accession>
<feature type="signal peptide" evidence="2">
    <location>
        <begin position="1"/>
        <end position="24"/>
    </location>
</feature>
<keyword evidence="1 2" id="KW-0732">Signal</keyword>
<organism evidence="4 5">
    <name type="scientific">candidate division WOR-1 bacterium RIFOXYC12_FULL_54_18</name>
    <dbReference type="NCBI Taxonomy" id="1802584"/>
    <lineage>
        <taxon>Bacteria</taxon>
        <taxon>Bacillati</taxon>
        <taxon>Saganbacteria</taxon>
    </lineage>
</organism>
<evidence type="ECO:0000259" key="3">
    <source>
        <dbReference type="Pfam" id="PF13205"/>
    </source>
</evidence>
<dbReference type="InterPro" id="IPR013783">
    <property type="entry name" value="Ig-like_fold"/>
</dbReference>
<name>A0A1F4T5D7_UNCSA</name>
<dbReference type="Pfam" id="PF13205">
    <property type="entry name" value="Big_5"/>
    <property type="match status" value="1"/>
</dbReference>
<dbReference type="InterPro" id="IPR032812">
    <property type="entry name" value="SbsA_Ig"/>
</dbReference>
<evidence type="ECO:0000313" key="4">
    <source>
        <dbReference type="EMBL" id="OGC28021.1"/>
    </source>
</evidence>
<dbReference type="GO" id="GO:0030246">
    <property type="term" value="F:carbohydrate binding"/>
    <property type="evidence" value="ECO:0007669"/>
    <property type="project" value="InterPro"/>
</dbReference>